<reference evidence="2" key="1">
    <citation type="journal article" date="2016" name="Gigascience">
        <title>De novo construction of an expanded transcriptome assembly for the western tarnished plant bug, Lygus hesperus.</title>
        <authorList>
            <person name="Tassone E.E."/>
            <person name="Geib S.M."/>
            <person name="Hall B."/>
            <person name="Fabrick J.A."/>
            <person name="Brent C.S."/>
            <person name="Hull J.J."/>
        </authorList>
    </citation>
    <scope>NUCLEOTIDE SEQUENCE</scope>
</reference>
<feature type="compositionally biased region" description="Polar residues" evidence="1">
    <location>
        <begin position="277"/>
        <end position="294"/>
    </location>
</feature>
<feature type="region of interest" description="Disordered" evidence="1">
    <location>
        <begin position="56"/>
        <end position="102"/>
    </location>
</feature>
<feature type="compositionally biased region" description="Polar residues" evidence="1">
    <location>
        <begin position="433"/>
        <end position="451"/>
    </location>
</feature>
<sequence length="553" mass="60789">QQTVTCRIGSTGFKHTFLVFGKLEATKDVLGQDVLMKIRVPANLNFRPGEWIYDVGVPVRPGGTESERPLSTRRRRRGRGTLSDRQAEQSASSGNHHQGGGTQCDGVSACLNNPLTPLQGVKAFIGSVDTRQPDDEEGHQGSGEFGEEPQRTECVVSLQREPSIQHEDTTKESVVAADTRPVDPSSPSREWDTKPDELPKPEPDEGDTPSEPRWIGGFGRTRVCEWAKRLTYRAELSSRDHWKSKPLGDTPQITKELDVPDNWKFPLETESPPKVINKTSDTPLITSEGTNSINAPPHEEGRRTPDTSSPSGETNTAVEGEGTRAHNTPGRSKETDTTSDFGGRQNRSTPDLSRKSPESPDTNDAQLLDASIKLQKADTQVYEMGACEPIRGKVHGDMEQVIRQLIDLVARLEALTEDRSDTDLRETEGDPGNSDTPRTTPSRKQPNQMNQLREADMTMATGVTGPDPPEESREQEDTPQNKMGIPYETVTDPPGEEDTHTTTLEPKVSNPREWWEGEDTPPDTGGMQSNDSSESRRLGGTNPEPGGTRVPEP</sequence>
<evidence type="ECO:0000313" key="2">
    <source>
        <dbReference type="EMBL" id="JAQ09951.1"/>
    </source>
</evidence>
<feature type="compositionally biased region" description="Basic and acidic residues" evidence="1">
    <location>
        <begin position="189"/>
        <end position="203"/>
    </location>
</feature>
<feature type="compositionally biased region" description="Basic and acidic residues" evidence="1">
    <location>
        <begin position="416"/>
        <end position="428"/>
    </location>
</feature>
<dbReference type="EMBL" id="GDHC01008678">
    <property type="protein sequence ID" value="JAQ09951.1"/>
    <property type="molecule type" value="Transcribed_RNA"/>
</dbReference>
<organism evidence="2">
    <name type="scientific">Lygus hesperus</name>
    <name type="common">Western plant bug</name>
    <dbReference type="NCBI Taxonomy" id="30085"/>
    <lineage>
        <taxon>Eukaryota</taxon>
        <taxon>Metazoa</taxon>
        <taxon>Ecdysozoa</taxon>
        <taxon>Arthropoda</taxon>
        <taxon>Hexapoda</taxon>
        <taxon>Insecta</taxon>
        <taxon>Pterygota</taxon>
        <taxon>Neoptera</taxon>
        <taxon>Paraneoptera</taxon>
        <taxon>Hemiptera</taxon>
        <taxon>Heteroptera</taxon>
        <taxon>Panheteroptera</taxon>
        <taxon>Cimicomorpha</taxon>
        <taxon>Miridae</taxon>
        <taxon>Mirini</taxon>
        <taxon>Lygus</taxon>
    </lineage>
</organism>
<feature type="compositionally biased region" description="Polar residues" evidence="1">
    <location>
        <begin position="306"/>
        <end position="317"/>
    </location>
</feature>
<feature type="region of interest" description="Disordered" evidence="1">
    <location>
        <begin position="129"/>
        <end position="217"/>
    </location>
</feature>
<proteinExistence type="predicted"/>
<feature type="region of interest" description="Disordered" evidence="1">
    <location>
        <begin position="235"/>
        <end position="366"/>
    </location>
</feature>
<name>A0A146LPY5_LYGHE</name>
<feature type="non-terminal residue" evidence="2">
    <location>
        <position position="553"/>
    </location>
</feature>
<dbReference type="AlphaFoldDB" id="A0A146LPY5"/>
<feature type="region of interest" description="Disordered" evidence="1">
    <location>
        <begin position="416"/>
        <end position="553"/>
    </location>
</feature>
<protein>
    <submittedName>
        <fullName evidence="2">Uncharacterized protein</fullName>
    </submittedName>
</protein>
<evidence type="ECO:0000256" key="1">
    <source>
        <dbReference type="SAM" id="MobiDB-lite"/>
    </source>
</evidence>
<accession>A0A146LPY5</accession>
<gene>
    <name evidence="2" type="ORF">g.65207</name>
</gene>
<feature type="non-terminal residue" evidence="2">
    <location>
        <position position="1"/>
    </location>
</feature>